<proteinExistence type="predicted"/>
<evidence type="ECO:0000256" key="1">
    <source>
        <dbReference type="SAM" id="Coils"/>
    </source>
</evidence>
<sequence length="163" mass="18820">MVAYSPYYPVNWSTTWQDTKDATLRSDLKQIVKSLEVAANEIATRLEEANRKAEITRIEQLATEKRHNRAEDKRRAQQSIKDSQEHLGQIIQQWSNVMNVERFLSGVEQRVADLPETEKNAVLERLNLAREFMGSQDPLDFLRSWKTPQERYQPATVGACLGC</sequence>
<name>A0A7Z0QBT7_9BRAD</name>
<evidence type="ECO:0000313" key="3">
    <source>
        <dbReference type="EMBL" id="UGX92450.1"/>
    </source>
</evidence>
<accession>A0A7Z0QBT7</accession>
<organism evidence="2">
    <name type="scientific">Bradyrhizobium barranii subsp. barranii</name>
    <dbReference type="NCBI Taxonomy" id="2823807"/>
    <lineage>
        <taxon>Bacteria</taxon>
        <taxon>Pseudomonadati</taxon>
        <taxon>Pseudomonadota</taxon>
        <taxon>Alphaproteobacteria</taxon>
        <taxon>Hyphomicrobiales</taxon>
        <taxon>Nitrobacteraceae</taxon>
        <taxon>Bradyrhizobium</taxon>
        <taxon>Bradyrhizobium barranii</taxon>
    </lineage>
</organism>
<keyword evidence="1" id="KW-0175">Coiled coil</keyword>
<dbReference type="Proteomes" id="UP000564836">
    <property type="component" value="Chromosome"/>
</dbReference>
<dbReference type="AlphaFoldDB" id="A0A7Z0QBT7"/>
<dbReference type="RefSeq" id="WP_049808068.1">
    <property type="nucleotide sequence ID" value="NZ_CP088280.1"/>
</dbReference>
<reference evidence="2" key="2">
    <citation type="submission" date="2020-06" db="EMBL/GenBank/DDBJ databases">
        <title>Whole Genome Sequence of Bradyrhizobium sp. Strain 323S2.</title>
        <authorList>
            <person name="Bromfield E.S.P."/>
        </authorList>
    </citation>
    <scope>NUCLEOTIDE SEQUENCE [LARGE SCALE GENOMIC DNA]</scope>
    <source>
        <strain evidence="2">323S2</strain>
    </source>
</reference>
<reference evidence="3 4" key="1">
    <citation type="journal article" date="2017" name="Syst. Appl. Microbiol.">
        <title>Soybeans inoculated with root zone soils of Canadian native legumes harbour diverse and novel Bradyrhizobium spp. that possess agricultural potential.</title>
        <authorList>
            <person name="Bromfield E.S.P."/>
            <person name="Cloutier S."/>
            <person name="Tambong J.T."/>
            <person name="Tran Thi T.V."/>
        </authorList>
    </citation>
    <scope>NUCLEOTIDE SEQUENCE [LARGE SCALE GENOMIC DNA]</scope>
    <source>
        <strain evidence="3 4">323S2</strain>
    </source>
</reference>
<reference evidence="3 4" key="3">
    <citation type="journal article" date="2022" name="Int. J. Syst. Evol. Microbiol.">
        <title>Strains of Bradyrhizobium barranii sp. nov. associated with legumes native to Canada are symbionts of soybeans and belong to different subspecies (subsp. barranii subsp. nov. and subsp. apii subsp. nov.) and symbiovars (sv. glycinearum and sv. septentrionale).</title>
        <authorList>
            <person name="Bromfield E.S.P."/>
            <person name="Cloutier S."/>
            <person name="Wasai-Hara S."/>
            <person name="Minamisawa K."/>
        </authorList>
    </citation>
    <scope>NUCLEOTIDE SEQUENCE [LARGE SCALE GENOMIC DNA]</scope>
    <source>
        <strain evidence="3 4">323S2</strain>
    </source>
</reference>
<evidence type="ECO:0000313" key="2">
    <source>
        <dbReference type="EMBL" id="NYY91554.1"/>
    </source>
</evidence>
<protein>
    <submittedName>
        <fullName evidence="2">Uncharacterized protein</fullName>
    </submittedName>
</protein>
<dbReference type="EMBL" id="CP088280">
    <property type="protein sequence ID" value="UGX92450.1"/>
    <property type="molecule type" value="Genomic_DNA"/>
</dbReference>
<dbReference type="EMBL" id="JACBFH010000001">
    <property type="protein sequence ID" value="NYY91554.1"/>
    <property type="molecule type" value="Genomic_DNA"/>
</dbReference>
<feature type="coiled-coil region" evidence="1">
    <location>
        <begin position="32"/>
        <end position="59"/>
    </location>
</feature>
<gene>
    <name evidence="3" type="ORF">G6321_00043270</name>
    <name evidence="2" type="ORF">G6321_25090</name>
</gene>
<evidence type="ECO:0000313" key="4">
    <source>
        <dbReference type="Proteomes" id="UP000564836"/>
    </source>
</evidence>